<sequence length="57" mass="5751">MSAQTSKTITTSTSAPLSAPTSPPPASAPCHKVITALLSPGRADRLTEGRETGMAKA</sequence>
<dbReference type="AlphaFoldDB" id="A0A6A6B1E3"/>
<keyword evidence="3" id="KW-1185">Reference proteome</keyword>
<accession>A0A6A6B1E3</accession>
<feature type="region of interest" description="Disordered" evidence="1">
    <location>
        <begin position="1"/>
        <end position="30"/>
    </location>
</feature>
<evidence type="ECO:0000313" key="2">
    <source>
        <dbReference type="EMBL" id="KAF2137860.1"/>
    </source>
</evidence>
<evidence type="ECO:0000256" key="1">
    <source>
        <dbReference type="SAM" id="MobiDB-lite"/>
    </source>
</evidence>
<feature type="compositionally biased region" description="Low complexity" evidence="1">
    <location>
        <begin position="10"/>
        <end position="20"/>
    </location>
</feature>
<protein>
    <submittedName>
        <fullName evidence="2">Uncharacterized protein</fullName>
    </submittedName>
</protein>
<gene>
    <name evidence="2" type="ORF">K452DRAFT_291236</name>
</gene>
<name>A0A6A6B1E3_9PEZI</name>
<dbReference type="RefSeq" id="XP_033393575.1">
    <property type="nucleotide sequence ID" value="XM_033541134.1"/>
</dbReference>
<organism evidence="2 3">
    <name type="scientific">Aplosporella prunicola CBS 121167</name>
    <dbReference type="NCBI Taxonomy" id="1176127"/>
    <lineage>
        <taxon>Eukaryota</taxon>
        <taxon>Fungi</taxon>
        <taxon>Dikarya</taxon>
        <taxon>Ascomycota</taxon>
        <taxon>Pezizomycotina</taxon>
        <taxon>Dothideomycetes</taxon>
        <taxon>Dothideomycetes incertae sedis</taxon>
        <taxon>Botryosphaeriales</taxon>
        <taxon>Aplosporellaceae</taxon>
        <taxon>Aplosporella</taxon>
    </lineage>
</organism>
<dbReference type="GeneID" id="54298630"/>
<reference evidence="2" key="1">
    <citation type="journal article" date="2020" name="Stud. Mycol.">
        <title>101 Dothideomycetes genomes: a test case for predicting lifestyles and emergence of pathogens.</title>
        <authorList>
            <person name="Haridas S."/>
            <person name="Albert R."/>
            <person name="Binder M."/>
            <person name="Bloem J."/>
            <person name="Labutti K."/>
            <person name="Salamov A."/>
            <person name="Andreopoulos B."/>
            <person name="Baker S."/>
            <person name="Barry K."/>
            <person name="Bills G."/>
            <person name="Bluhm B."/>
            <person name="Cannon C."/>
            <person name="Castanera R."/>
            <person name="Culley D."/>
            <person name="Daum C."/>
            <person name="Ezra D."/>
            <person name="Gonzalez J."/>
            <person name="Henrissat B."/>
            <person name="Kuo A."/>
            <person name="Liang C."/>
            <person name="Lipzen A."/>
            <person name="Lutzoni F."/>
            <person name="Magnuson J."/>
            <person name="Mondo S."/>
            <person name="Nolan M."/>
            <person name="Ohm R."/>
            <person name="Pangilinan J."/>
            <person name="Park H.-J."/>
            <person name="Ramirez L."/>
            <person name="Alfaro M."/>
            <person name="Sun H."/>
            <person name="Tritt A."/>
            <person name="Yoshinaga Y."/>
            <person name="Zwiers L.-H."/>
            <person name="Turgeon B."/>
            <person name="Goodwin S."/>
            <person name="Spatafora J."/>
            <person name="Crous P."/>
            <person name="Grigoriev I."/>
        </authorList>
    </citation>
    <scope>NUCLEOTIDE SEQUENCE</scope>
    <source>
        <strain evidence="2">CBS 121167</strain>
    </source>
</reference>
<evidence type="ECO:0000313" key="3">
    <source>
        <dbReference type="Proteomes" id="UP000799438"/>
    </source>
</evidence>
<dbReference type="Proteomes" id="UP000799438">
    <property type="component" value="Unassembled WGS sequence"/>
</dbReference>
<dbReference type="EMBL" id="ML995499">
    <property type="protein sequence ID" value="KAF2137860.1"/>
    <property type="molecule type" value="Genomic_DNA"/>
</dbReference>
<proteinExistence type="predicted"/>